<dbReference type="EMBL" id="CP115965">
    <property type="protein sequence ID" value="WZW98102.1"/>
    <property type="molecule type" value="Genomic_DNA"/>
</dbReference>
<dbReference type="SUPFAM" id="SSF52009">
    <property type="entry name" value="Phosphohistidine domain"/>
    <property type="match status" value="1"/>
</dbReference>
<dbReference type="Gene3D" id="3.30.1340.10">
    <property type="entry name" value="HPr-like"/>
    <property type="match status" value="1"/>
</dbReference>
<sequence length="787" mass="81897">MMGIVVVCHSRELATAAVAFATRVAGDDAPTVLVAAGVADGALGTDAAAITKAIVAANSGDGVLVFLDLGSALMSAELAVEFLPASFDAEVRITSAPLVEGLVAAVAAASAGASLEEADAAARRAVETKRSHVDDNVPAPPLLTTPAPTPKDTSLVWRATVRNARGLHLRPAATVVTALGDIAAEVLLSNATTGAGPARATSLSRVTALQVGRGQVLQARISGPEAEEARRVLADLSARDFGESASRRQAPVTGVAPPGTPAEAMGPSDTLPVVGQVILRSSGPPLQGYVPGTPKDELDRFFAAVAQVKEFLADLAAGGDPTGIVAAEATLLTDRALNHEIVTRITEGFSAVESVGSELTRAVREFEALSDPFLRERAQDLRGLRRLLHLALMERPLVDEGPDEPRVWVVDELDAPTALRLDRRTCLGVITTSGGATGHGVLTARGRGIAVLPGRRDAATLRDGDQVAFDPVTGDLWRRPSPARRSLLAEVRVHRRRTAQRALARAHEDAVTTDGVRVPVLANVSTLADARESERFGADGVGLLRSEILYSSRVDAPSAEEQAAAYVEIARALGGRPVTIRTWDAGADKPLAFVPTGTPDNPAMALRGIRAMRLAEDVFAEQLRAVLLAARDADVRVMFPMVSSADDVTWARGVLDAVQRELGAGPVPVGIMVEVPVVALRAGDFAGIVDFASVGTNDLAQYAGAADRTDPDVGGLARQDDPAVLELIRLTCAGLPGVDVAVCGDLAGDTTQTATLLRLGVAELSASPTRIPEVKQAVRGVHRGELA</sequence>
<evidence type="ECO:0000259" key="8">
    <source>
        <dbReference type="PROSITE" id="PS51096"/>
    </source>
</evidence>
<dbReference type="CDD" id="cd00367">
    <property type="entry name" value="PTS-HPr_like"/>
    <property type="match status" value="1"/>
</dbReference>
<evidence type="ECO:0000313" key="10">
    <source>
        <dbReference type="EMBL" id="WZW98102.1"/>
    </source>
</evidence>
<dbReference type="PROSITE" id="PS51350">
    <property type="entry name" value="PTS_HPR_DOM"/>
    <property type="match status" value="1"/>
</dbReference>
<dbReference type="SUPFAM" id="SSF53062">
    <property type="entry name" value="PTS system fructose IIA component-like"/>
    <property type="match status" value="1"/>
</dbReference>
<dbReference type="InterPro" id="IPR040442">
    <property type="entry name" value="Pyrv_kinase-like_dom_sf"/>
</dbReference>
<dbReference type="InterPro" id="IPR000032">
    <property type="entry name" value="HPr-like"/>
</dbReference>
<evidence type="ECO:0000259" key="9">
    <source>
        <dbReference type="PROSITE" id="PS51350"/>
    </source>
</evidence>
<proteinExistence type="inferred from homology"/>
<dbReference type="InterPro" id="IPR008279">
    <property type="entry name" value="PEP-util_enz_mobile_dom"/>
</dbReference>
<dbReference type="Pfam" id="PF05524">
    <property type="entry name" value="PEP-utilisers_N"/>
    <property type="match status" value="1"/>
</dbReference>
<dbReference type="InterPro" id="IPR004701">
    <property type="entry name" value="PTS_EIIA_man-typ"/>
</dbReference>
<evidence type="ECO:0000256" key="3">
    <source>
        <dbReference type="ARBA" id="ARBA00022679"/>
    </source>
</evidence>
<feature type="region of interest" description="Disordered" evidence="7">
    <location>
        <begin position="243"/>
        <end position="267"/>
    </location>
</feature>
<dbReference type="RefSeq" id="WP_342372239.1">
    <property type="nucleotide sequence ID" value="NZ_CP115965.1"/>
</dbReference>
<keyword evidence="3" id="KW-0808">Transferase</keyword>
<keyword evidence="6" id="KW-0460">Magnesium</keyword>
<evidence type="ECO:0000256" key="2">
    <source>
        <dbReference type="ARBA" id="ARBA00007837"/>
    </source>
</evidence>
<gene>
    <name evidence="10" type="ORF">PCC79_14585</name>
</gene>
<dbReference type="InterPro" id="IPR036662">
    <property type="entry name" value="PTS_EIIA_man-typ_sf"/>
</dbReference>
<comment type="cofactor">
    <cofactor evidence="1">
        <name>Mg(2+)</name>
        <dbReference type="ChEBI" id="CHEBI:18420"/>
    </cofactor>
</comment>
<dbReference type="SUPFAM" id="SSF51621">
    <property type="entry name" value="Phosphoenolpyruvate/pyruvate domain"/>
    <property type="match status" value="1"/>
</dbReference>
<dbReference type="PANTHER" id="PTHR46244:SF6">
    <property type="entry name" value="PHOSPHOENOLPYRUVATE-PROTEIN PHOSPHOTRANSFERASE"/>
    <property type="match status" value="1"/>
</dbReference>
<keyword evidence="5" id="KW-0418">Kinase</keyword>
<name>A0ABZ3C8K0_9ACTN</name>
<dbReference type="InterPro" id="IPR015813">
    <property type="entry name" value="Pyrv/PenolPyrv_kinase-like_dom"/>
</dbReference>
<keyword evidence="4" id="KW-0479">Metal-binding</keyword>
<dbReference type="Pfam" id="PF03610">
    <property type="entry name" value="EIIA-man"/>
    <property type="match status" value="1"/>
</dbReference>
<dbReference type="SUPFAM" id="SSF55594">
    <property type="entry name" value="HPr-like"/>
    <property type="match status" value="1"/>
</dbReference>
<evidence type="ECO:0000256" key="5">
    <source>
        <dbReference type="ARBA" id="ARBA00022777"/>
    </source>
</evidence>
<evidence type="ECO:0000256" key="7">
    <source>
        <dbReference type="SAM" id="MobiDB-lite"/>
    </source>
</evidence>
<evidence type="ECO:0000256" key="4">
    <source>
        <dbReference type="ARBA" id="ARBA00022723"/>
    </source>
</evidence>
<dbReference type="InterPro" id="IPR000121">
    <property type="entry name" value="PEP_util_C"/>
</dbReference>
<dbReference type="Gene3D" id="1.10.274.10">
    <property type="entry name" value="PtsI, HPr-binding domain"/>
    <property type="match status" value="1"/>
</dbReference>
<dbReference type="PROSITE" id="PS51096">
    <property type="entry name" value="PTS_EIIA_TYPE_4"/>
    <property type="match status" value="1"/>
</dbReference>
<dbReference type="SUPFAM" id="SSF47831">
    <property type="entry name" value="Enzyme I of the PEP:sugar phosphotransferase system HPr-binding (sub)domain"/>
    <property type="match status" value="1"/>
</dbReference>
<dbReference type="Pfam" id="PF02896">
    <property type="entry name" value="PEP-utilizers_C"/>
    <property type="match status" value="1"/>
</dbReference>
<comment type="similarity">
    <text evidence="2">Belongs to the PEP-utilizing enzyme family.</text>
</comment>
<dbReference type="InterPro" id="IPR036637">
    <property type="entry name" value="Phosphohistidine_dom_sf"/>
</dbReference>
<dbReference type="Gene3D" id="3.40.50.510">
    <property type="entry name" value="Phosphotransferase system, mannose-type IIA component"/>
    <property type="match status" value="1"/>
</dbReference>
<dbReference type="PANTHER" id="PTHR46244">
    <property type="entry name" value="PHOSPHOENOLPYRUVATE-PROTEIN PHOSPHOTRANSFERASE"/>
    <property type="match status" value="1"/>
</dbReference>
<organism evidence="10 11">
    <name type="scientific">Propioniciclava soli</name>
    <dbReference type="NCBI Taxonomy" id="2775081"/>
    <lineage>
        <taxon>Bacteria</taxon>
        <taxon>Bacillati</taxon>
        <taxon>Actinomycetota</taxon>
        <taxon>Actinomycetes</taxon>
        <taxon>Propionibacteriales</taxon>
        <taxon>Propionibacteriaceae</taxon>
        <taxon>Propioniciclava</taxon>
    </lineage>
</organism>
<reference evidence="10 11" key="1">
    <citation type="journal article" date="2023" name="Environ Microbiome">
        <title>A coral-associated actinobacterium mitigates coral bleaching under heat stress.</title>
        <authorList>
            <person name="Li J."/>
            <person name="Zou Y."/>
            <person name="Li Q."/>
            <person name="Zhang J."/>
            <person name="Bourne D.G."/>
            <person name="Lyu Y."/>
            <person name="Liu C."/>
            <person name="Zhang S."/>
        </authorList>
    </citation>
    <scope>NUCLEOTIDE SEQUENCE [LARGE SCALE GENOMIC DNA]</scope>
    <source>
        <strain evidence="10 11">SCSIO 13291</strain>
    </source>
</reference>
<dbReference type="InterPro" id="IPR035895">
    <property type="entry name" value="HPr-like_sf"/>
</dbReference>
<dbReference type="PRINTS" id="PR01736">
    <property type="entry name" value="PHPHTRNFRASE"/>
</dbReference>
<feature type="domain" description="PTS EIIA type-4" evidence="8">
    <location>
        <begin position="1"/>
        <end position="133"/>
    </location>
</feature>
<dbReference type="Gene3D" id="3.20.20.60">
    <property type="entry name" value="Phosphoenolpyruvate-binding domains"/>
    <property type="match status" value="1"/>
</dbReference>
<accession>A0ABZ3C8K0</accession>
<feature type="domain" description="HPr" evidence="9">
    <location>
        <begin position="154"/>
        <end position="244"/>
    </location>
</feature>
<dbReference type="Gene3D" id="3.50.30.10">
    <property type="entry name" value="Phosphohistidine domain"/>
    <property type="match status" value="1"/>
</dbReference>
<dbReference type="InterPro" id="IPR050499">
    <property type="entry name" value="PEP-utilizing_PTS_enzyme"/>
</dbReference>
<keyword evidence="11" id="KW-1185">Reference proteome</keyword>
<protein>
    <submittedName>
        <fullName evidence="10">HPr family phosphocarrier protein</fullName>
    </submittedName>
</protein>
<dbReference type="InterPro" id="IPR036618">
    <property type="entry name" value="PtsI_HPr-bd_sf"/>
</dbReference>
<dbReference type="Proteomes" id="UP001434337">
    <property type="component" value="Chromosome"/>
</dbReference>
<evidence type="ECO:0000313" key="11">
    <source>
        <dbReference type="Proteomes" id="UP001434337"/>
    </source>
</evidence>
<feature type="region of interest" description="Disordered" evidence="7">
    <location>
        <begin position="129"/>
        <end position="151"/>
    </location>
</feature>
<dbReference type="InterPro" id="IPR008731">
    <property type="entry name" value="PTS_EIN"/>
</dbReference>
<evidence type="ECO:0000256" key="6">
    <source>
        <dbReference type="ARBA" id="ARBA00022842"/>
    </source>
</evidence>
<dbReference type="Pfam" id="PF00381">
    <property type="entry name" value="PTS-HPr"/>
    <property type="match status" value="1"/>
</dbReference>
<feature type="compositionally biased region" description="Pro residues" evidence="7">
    <location>
        <begin position="138"/>
        <end position="149"/>
    </location>
</feature>
<dbReference type="Pfam" id="PF00391">
    <property type="entry name" value="PEP-utilizers"/>
    <property type="match status" value="1"/>
</dbReference>
<evidence type="ECO:0000256" key="1">
    <source>
        <dbReference type="ARBA" id="ARBA00001946"/>
    </source>
</evidence>